<comment type="caution">
    <text evidence="1">The sequence shown here is derived from an EMBL/GenBank/DDBJ whole genome shotgun (WGS) entry which is preliminary data.</text>
</comment>
<dbReference type="RefSeq" id="WP_002558878.1">
    <property type="nucleotide sequence ID" value="NZ_CABJFV010000003.1"/>
</dbReference>
<dbReference type="Proteomes" id="UP000284379">
    <property type="component" value="Unassembled WGS sequence"/>
</dbReference>
<protein>
    <submittedName>
        <fullName evidence="1">Uncharacterized protein</fullName>
    </submittedName>
</protein>
<organism evidence="1 2">
    <name type="scientific">Bacteroides nordii</name>
    <dbReference type="NCBI Taxonomy" id="291645"/>
    <lineage>
        <taxon>Bacteria</taxon>
        <taxon>Pseudomonadati</taxon>
        <taxon>Bacteroidota</taxon>
        <taxon>Bacteroidia</taxon>
        <taxon>Bacteroidales</taxon>
        <taxon>Bacteroidaceae</taxon>
        <taxon>Bacteroides</taxon>
    </lineage>
</organism>
<proteinExistence type="predicted"/>
<reference evidence="1 2" key="1">
    <citation type="submission" date="2018-08" db="EMBL/GenBank/DDBJ databases">
        <title>A genome reference for cultivated species of the human gut microbiota.</title>
        <authorList>
            <person name="Zou Y."/>
            <person name="Xue W."/>
            <person name="Luo G."/>
        </authorList>
    </citation>
    <scope>NUCLEOTIDE SEQUENCE [LARGE SCALE GENOMIC DNA]</scope>
    <source>
        <strain evidence="1 2">AM40-30BH</strain>
    </source>
</reference>
<gene>
    <name evidence="1" type="ORF">DW888_06020</name>
</gene>
<dbReference type="AlphaFoldDB" id="A0A413VU09"/>
<evidence type="ECO:0000313" key="2">
    <source>
        <dbReference type="Proteomes" id="UP000284379"/>
    </source>
</evidence>
<evidence type="ECO:0000313" key="1">
    <source>
        <dbReference type="EMBL" id="RHB37100.1"/>
    </source>
</evidence>
<name>A0A413VU09_9BACE</name>
<dbReference type="EMBL" id="QSGO01000003">
    <property type="protein sequence ID" value="RHB37100.1"/>
    <property type="molecule type" value="Genomic_DNA"/>
</dbReference>
<accession>A0A413VU09</accession>
<sequence length="76" mass="8758">MAKIMFEFTICSDNWEPNGIIKFLGIEKENFHIELSLMIEALSGEREQIRKNIINGVTPTNNVYNPTLGTYDFSLF</sequence>